<dbReference type="GO" id="GO:0003700">
    <property type="term" value="F:DNA-binding transcription factor activity"/>
    <property type="evidence" value="ECO:0007669"/>
    <property type="project" value="InterPro"/>
</dbReference>
<dbReference type="RefSeq" id="WP_078496729.1">
    <property type="nucleotide sequence ID" value="NZ_MSZX01000001.1"/>
</dbReference>
<dbReference type="OrthoDB" id="9816344at2"/>
<dbReference type="Gene3D" id="1.10.10.60">
    <property type="entry name" value="Homeodomain-like"/>
    <property type="match status" value="2"/>
</dbReference>
<dbReference type="Pfam" id="PF12833">
    <property type="entry name" value="HTH_18"/>
    <property type="match status" value="1"/>
</dbReference>
<reference evidence="5 6" key="1">
    <citation type="submission" date="2017-01" db="EMBL/GenBank/DDBJ databases">
        <title>Genome analysis of Paenibacillus selenitrireducens ES3-24.</title>
        <authorList>
            <person name="Xu D."/>
            <person name="Yao R."/>
            <person name="Zheng S."/>
        </authorList>
    </citation>
    <scope>NUCLEOTIDE SEQUENCE [LARGE SCALE GENOMIC DNA]</scope>
    <source>
        <strain evidence="5 6">ES3-24</strain>
    </source>
</reference>
<dbReference type="PROSITE" id="PS01124">
    <property type="entry name" value="HTH_ARAC_FAMILY_2"/>
    <property type="match status" value="1"/>
</dbReference>
<dbReference type="InterPro" id="IPR009057">
    <property type="entry name" value="Homeodomain-like_sf"/>
</dbReference>
<evidence type="ECO:0000313" key="5">
    <source>
        <dbReference type="EMBL" id="OPA81006.1"/>
    </source>
</evidence>
<dbReference type="PANTHER" id="PTHR43280:SF28">
    <property type="entry name" value="HTH-TYPE TRANSCRIPTIONAL ACTIVATOR RHAS"/>
    <property type="match status" value="1"/>
</dbReference>
<dbReference type="InterPro" id="IPR018060">
    <property type="entry name" value="HTH_AraC"/>
</dbReference>
<protein>
    <submittedName>
        <fullName evidence="5">AraC family transcriptional regulator</fullName>
    </submittedName>
</protein>
<dbReference type="SUPFAM" id="SSF46689">
    <property type="entry name" value="Homeodomain-like"/>
    <property type="match status" value="2"/>
</dbReference>
<sequence length="264" mass="29650">MTGRLTEIDEILAYIQEHIDEPLPLSRLAGHVAYSTYHFTRIFKDRVGLPPLYYVSSLRLQKAKELLLSTNWSIRDIALEIGQQSLGTFTTRFTERVGVTPLVFRNSALKADIHLRSLQKLTQRYPLLLGSSPHDRIQGTVHSEVPFEGVILIGLFTKPIPEGLPLYGTLLTSLGDFCFTGVKPGTYYLMATSISWGMQARDVLLPSTTLRSRSKSPIIVGPASFVPHQEIMLRVPRLDDPPILISLPLLMNNFLLRAIQNSNR</sequence>
<keyword evidence="1" id="KW-0805">Transcription regulation</keyword>
<dbReference type="AlphaFoldDB" id="A0A1T2XMN4"/>
<keyword evidence="6" id="KW-1185">Reference proteome</keyword>
<evidence type="ECO:0000259" key="4">
    <source>
        <dbReference type="PROSITE" id="PS01124"/>
    </source>
</evidence>
<dbReference type="SMART" id="SM00342">
    <property type="entry name" value="HTH_ARAC"/>
    <property type="match status" value="1"/>
</dbReference>
<proteinExistence type="predicted"/>
<dbReference type="STRING" id="1324314.BVG16_01275"/>
<gene>
    <name evidence="5" type="ORF">BVG16_01275</name>
</gene>
<keyword evidence="3" id="KW-0804">Transcription</keyword>
<evidence type="ECO:0000313" key="6">
    <source>
        <dbReference type="Proteomes" id="UP000190188"/>
    </source>
</evidence>
<dbReference type="Proteomes" id="UP000190188">
    <property type="component" value="Unassembled WGS sequence"/>
</dbReference>
<dbReference type="EMBL" id="MSZX01000001">
    <property type="protein sequence ID" value="OPA81006.1"/>
    <property type="molecule type" value="Genomic_DNA"/>
</dbReference>
<evidence type="ECO:0000256" key="1">
    <source>
        <dbReference type="ARBA" id="ARBA00023015"/>
    </source>
</evidence>
<dbReference type="PANTHER" id="PTHR43280">
    <property type="entry name" value="ARAC-FAMILY TRANSCRIPTIONAL REGULATOR"/>
    <property type="match status" value="1"/>
</dbReference>
<organism evidence="5 6">
    <name type="scientific">Paenibacillus selenitireducens</name>
    <dbReference type="NCBI Taxonomy" id="1324314"/>
    <lineage>
        <taxon>Bacteria</taxon>
        <taxon>Bacillati</taxon>
        <taxon>Bacillota</taxon>
        <taxon>Bacilli</taxon>
        <taxon>Bacillales</taxon>
        <taxon>Paenibacillaceae</taxon>
        <taxon>Paenibacillus</taxon>
    </lineage>
</organism>
<feature type="domain" description="HTH araC/xylS-type" evidence="4">
    <location>
        <begin position="9"/>
        <end position="107"/>
    </location>
</feature>
<keyword evidence="2" id="KW-0238">DNA-binding</keyword>
<dbReference type="GO" id="GO:0043565">
    <property type="term" value="F:sequence-specific DNA binding"/>
    <property type="evidence" value="ECO:0007669"/>
    <property type="project" value="InterPro"/>
</dbReference>
<comment type="caution">
    <text evidence="5">The sequence shown here is derived from an EMBL/GenBank/DDBJ whole genome shotgun (WGS) entry which is preliminary data.</text>
</comment>
<evidence type="ECO:0000256" key="3">
    <source>
        <dbReference type="ARBA" id="ARBA00023163"/>
    </source>
</evidence>
<accession>A0A1T2XMN4</accession>
<evidence type="ECO:0000256" key="2">
    <source>
        <dbReference type="ARBA" id="ARBA00023125"/>
    </source>
</evidence>
<name>A0A1T2XMN4_9BACL</name>